<name>A0A9Q1BR36_HOLLE</name>
<gene>
    <name evidence="3" type="ORF">HOLleu_27808</name>
</gene>
<dbReference type="SMART" id="SM00186">
    <property type="entry name" value="FBG"/>
    <property type="match status" value="1"/>
</dbReference>
<evidence type="ECO:0000313" key="3">
    <source>
        <dbReference type="EMBL" id="KAJ8031163.1"/>
    </source>
</evidence>
<dbReference type="PANTHER" id="PTHR19143">
    <property type="entry name" value="FIBRINOGEN/TENASCIN/ANGIOPOEITIN"/>
    <property type="match status" value="1"/>
</dbReference>
<dbReference type="Gene3D" id="3.90.215.10">
    <property type="entry name" value="Gamma Fibrinogen, chain A, domain 1"/>
    <property type="match status" value="1"/>
</dbReference>
<evidence type="ECO:0000313" key="4">
    <source>
        <dbReference type="Proteomes" id="UP001152320"/>
    </source>
</evidence>
<reference evidence="3" key="1">
    <citation type="submission" date="2021-10" db="EMBL/GenBank/DDBJ databases">
        <title>Tropical sea cucumber genome reveals ecological adaptation and Cuvierian tubules defense mechanism.</title>
        <authorList>
            <person name="Chen T."/>
        </authorList>
    </citation>
    <scope>NUCLEOTIDE SEQUENCE</scope>
    <source>
        <strain evidence="3">Nanhai2018</strain>
        <tissue evidence="3">Muscle</tissue>
    </source>
</reference>
<dbReference type="InterPro" id="IPR014716">
    <property type="entry name" value="Fibrinogen_a/b/g_C_1"/>
</dbReference>
<proteinExistence type="predicted"/>
<evidence type="ECO:0000259" key="2">
    <source>
        <dbReference type="PROSITE" id="PS51406"/>
    </source>
</evidence>
<evidence type="ECO:0000256" key="1">
    <source>
        <dbReference type="ARBA" id="ARBA00023157"/>
    </source>
</evidence>
<dbReference type="AlphaFoldDB" id="A0A9Q1BR36"/>
<dbReference type="InterPro" id="IPR050373">
    <property type="entry name" value="Fibrinogen_C-term_domain"/>
</dbReference>
<dbReference type="InterPro" id="IPR036056">
    <property type="entry name" value="Fibrinogen-like_C"/>
</dbReference>
<dbReference type="InterPro" id="IPR002181">
    <property type="entry name" value="Fibrinogen_a/b/g_C_dom"/>
</dbReference>
<dbReference type="SUPFAM" id="SSF56496">
    <property type="entry name" value="Fibrinogen C-terminal domain-like"/>
    <property type="match status" value="1"/>
</dbReference>
<dbReference type="PROSITE" id="PS51406">
    <property type="entry name" value="FIBRINOGEN_C_2"/>
    <property type="match status" value="1"/>
</dbReference>
<keyword evidence="1" id="KW-1015">Disulfide bond</keyword>
<sequence>MTKHRDRAFTTRDRDNDLYSYNCAVYFSGAWWYNNCYSSNLNGVYSDTTDDGVALYNWDTTTYQYSLKYTQMKIRPV</sequence>
<feature type="domain" description="Fibrinogen C-terminal" evidence="2">
    <location>
        <begin position="1"/>
        <end position="77"/>
    </location>
</feature>
<protein>
    <submittedName>
        <fullName evidence="3">Fibrinogen C domain-containing protein 1</fullName>
    </submittedName>
</protein>
<accession>A0A9Q1BR36</accession>
<comment type="caution">
    <text evidence="3">The sequence shown here is derived from an EMBL/GenBank/DDBJ whole genome shotgun (WGS) entry which is preliminary data.</text>
</comment>
<dbReference type="InterPro" id="IPR020837">
    <property type="entry name" value="Fibrinogen_CS"/>
</dbReference>
<dbReference type="PROSITE" id="PS00514">
    <property type="entry name" value="FIBRINOGEN_C_1"/>
    <property type="match status" value="1"/>
</dbReference>
<dbReference type="EMBL" id="JAIZAY010000013">
    <property type="protein sequence ID" value="KAJ8031163.1"/>
    <property type="molecule type" value="Genomic_DNA"/>
</dbReference>
<dbReference type="OrthoDB" id="6146709at2759"/>
<keyword evidence="4" id="KW-1185">Reference proteome</keyword>
<dbReference type="Proteomes" id="UP001152320">
    <property type="component" value="Chromosome 13"/>
</dbReference>
<dbReference type="Pfam" id="PF00147">
    <property type="entry name" value="Fibrinogen_C"/>
    <property type="match status" value="1"/>
</dbReference>
<dbReference type="GO" id="GO:0005615">
    <property type="term" value="C:extracellular space"/>
    <property type="evidence" value="ECO:0007669"/>
    <property type="project" value="TreeGrafter"/>
</dbReference>
<organism evidence="3 4">
    <name type="scientific">Holothuria leucospilota</name>
    <name type="common">Black long sea cucumber</name>
    <name type="synonym">Mertensiothuria leucospilota</name>
    <dbReference type="NCBI Taxonomy" id="206669"/>
    <lineage>
        <taxon>Eukaryota</taxon>
        <taxon>Metazoa</taxon>
        <taxon>Echinodermata</taxon>
        <taxon>Eleutherozoa</taxon>
        <taxon>Echinozoa</taxon>
        <taxon>Holothuroidea</taxon>
        <taxon>Aspidochirotacea</taxon>
        <taxon>Aspidochirotida</taxon>
        <taxon>Holothuriidae</taxon>
        <taxon>Holothuria</taxon>
    </lineage>
</organism>